<feature type="region of interest" description="Disordered" evidence="9">
    <location>
        <begin position="627"/>
        <end position="673"/>
    </location>
</feature>
<evidence type="ECO:0000313" key="11">
    <source>
        <dbReference type="Proteomes" id="UP000218209"/>
    </source>
</evidence>
<feature type="region of interest" description="Disordered" evidence="9">
    <location>
        <begin position="319"/>
        <end position="339"/>
    </location>
</feature>
<dbReference type="EMBL" id="KV918761">
    <property type="protein sequence ID" value="OSX81449.1"/>
    <property type="molecule type" value="Genomic_DNA"/>
</dbReference>
<comment type="subcellular location">
    <subcellularLocation>
        <location evidence="1">Nucleus</location>
        <location evidence="1">Nucleolus</location>
    </subcellularLocation>
</comment>
<feature type="repeat" description="WD" evidence="8">
    <location>
        <begin position="125"/>
        <end position="146"/>
    </location>
</feature>
<dbReference type="InterPro" id="IPR036322">
    <property type="entry name" value="WD40_repeat_dom_sf"/>
</dbReference>
<organism evidence="10 11">
    <name type="scientific">Porphyra umbilicalis</name>
    <name type="common">Purple laver</name>
    <name type="synonym">Red alga</name>
    <dbReference type="NCBI Taxonomy" id="2786"/>
    <lineage>
        <taxon>Eukaryota</taxon>
        <taxon>Rhodophyta</taxon>
        <taxon>Bangiophyceae</taxon>
        <taxon>Bangiales</taxon>
        <taxon>Bangiaceae</taxon>
        <taxon>Porphyra</taxon>
    </lineage>
</organism>
<protein>
    <submittedName>
        <fullName evidence="10">Uncharacterized protein</fullName>
    </submittedName>
</protein>
<evidence type="ECO:0000256" key="9">
    <source>
        <dbReference type="SAM" id="MobiDB-lite"/>
    </source>
</evidence>
<gene>
    <name evidence="10" type="ORF">BU14_0014s0004</name>
</gene>
<evidence type="ECO:0000256" key="4">
    <source>
        <dbReference type="ARBA" id="ARBA00022574"/>
    </source>
</evidence>
<evidence type="ECO:0000256" key="5">
    <source>
        <dbReference type="ARBA" id="ARBA00022737"/>
    </source>
</evidence>
<evidence type="ECO:0000256" key="3">
    <source>
        <dbReference type="ARBA" id="ARBA00022552"/>
    </source>
</evidence>
<dbReference type="AlphaFoldDB" id="A0A1X6PKS8"/>
<dbReference type="PROSITE" id="PS50082">
    <property type="entry name" value="WD_REPEATS_2"/>
    <property type="match status" value="2"/>
</dbReference>
<keyword evidence="2" id="KW-0690">Ribosome biogenesis</keyword>
<keyword evidence="5" id="KW-0677">Repeat</keyword>
<evidence type="ECO:0000256" key="7">
    <source>
        <dbReference type="ARBA" id="ARBA00023242"/>
    </source>
</evidence>
<keyword evidence="6" id="KW-0804">Transcription</keyword>
<feature type="compositionally biased region" description="Basic residues" evidence="9">
    <location>
        <begin position="643"/>
        <end position="661"/>
    </location>
</feature>
<dbReference type="InterPro" id="IPR001680">
    <property type="entry name" value="WD40_rpt"/>
</dbReference>
<dbReference type="GO" id="GO:0032040">
    <property type="term" value="C:small-subunit processome"/>
    <property type="evidence" value="ECO:0007669"/>
    <property type="project" value="InterPro"/>
</dbReference>
<dbReference type="Gene3D" id="2.130.10.10">
    <property type="entry name" value="YVTN repeat-like/Quinoprotein amine dehydrogenase"/>
    <property type="match status" value="2"/>
</dbReference>
<name>A0A1X6PKS8_PORUM</name>
<keyword evidence="4 8" id="KW-0853">WD repeat</keyword>
<dbReference type="InterPro" id="IPR053826">
    <property type="entry name" value="WDR75"/>
</dbReference>
<sequence length="673" mass="67303">MYQLHALGGGRLGAGGPAAATVSWLSDGRLAVIPCGRFVRVYAAALAPHAATGGGRGRRDVLPPPPQDLLLLRTLAGHEGAVTCVRSAPPGSASLAAPVDVAAGAAFAATAAAGTHPYALSALCVSASTDGTVRLWDAAAGACLRTVDVGYSIRLLAPLPMPVATAAGAPAHPRAMVYVVTDTAVGVLDVGAGGTGSVTPLFSVALPMASGVTPDGRTLAVASHTGRLFVWRTGAVDGGGATVAVPLDAATATAASSSRLGGGESARHRPRLLCVTHAQPLTALAVHPTSGAVAVGDAQGVISVYHGVAAAVGGCGGVGDGDQDGDDGGGGGTEPSWPCPPPWWTAGSPAVLPPSRFRVSTSHWHWSIISSLAYTAHGVALLSGGAEGVLNVWTVAAGAPGGRTAVPRLGAGIIGVSVSPWGAAGAGAGSAYAVTLADNSLVVLAAADLRPTAHVRGVGLPPAPPAVAADYLLRLRRRRRRFDAPRWHSIHARARLPSTVHLTPIVAERLAAAGAAAAAAGVAGPMSLLPGASIGLPSTAVVVGGLGGALQVYDAWADSAIAAWRVSPRAPSHTSSSGGILPYNLVDVVRRVAGSPSVLATVTAPIVPGGELMGEAASEMLRLWSTGRIEGGGGGGGQTCPPNRRRRRPMRRLPCTRRRPLSRPVCERRTMGP</sequence>
<dbReference type="PANTHER" id="PTHR44215">
    <property type="entry name" value="WD REPEAT-CONTAINING PROTEIN 75"/>
    <property type="match status" value="1"/>
</dbReference>
<dbReference type="GO" id="GO:2000234">
    <property type="term" value="P:positive regulation of rRNA processing"/>
    <property type="evidence" value="ECO:0007669"/>
    <property type="project" value="TreeGrafter"/>
</dbReference>
<keyword evidence="7" id="KW-0539">Nucleus</keyword>
<dbReference type="GO" id="GO:0045943">
    <property type="term" value="P:positive regulation of transcription by RNA polymerase I"/>
    <property type="evidence" value="ECO:0007669"/>
    <property type="project" value="InterPro"/>
</dbReference>
<evidence type="ECO:0000256" key="6">
    <source>
        <dbReference type="ARBA" id="ARBA00023163"/>
    </source>
</evidence>
<feature type="repeat" description="WD" evidence="8">
    <location>
        <begin position="362"/>
        <end position="395"/>
    </location>
</feature>
<evidence type="ECO:0000256" key="2">
    <source>
        <dbReference type="ARBA" id="ARBA00022517"/>
    </source>
</evidence>
<keyword evidence="11" id="KW-1185">Reference proteome</keyword>
<dbReference type="InterPro" id="IPR015943">
    <property type="entry name" value="WD40/YVTN_repeat-like_dom_sf"/>
</dbReference>
<dbReference type="Pfam" id="PF00400">
    <property type="entry name" value="WD40"/>
    <property type="match status" value="1"/>
</dbReference>
<reference evidence="10 11" key="1">
    <citation type="submission" date="2017-03" db="EMBL/GenBank/DDBJ databases">
        <title>WGS assembly of Porphyra umbilicalis.</title>
        <authorList>
            <person name="Brawley S.H."/>
            <person name="Blouin N.A."/>
            <person name="Ficko-Blean E."/>
            <person name="Wheeler G.L."/>
            <person name="Lohr M."/>
            <person name="Goodson H.V."/>
            <person name="Jenkins J.W."/>
            <person name="Blaby-Haas C.E."/>
            <person name="Helliwell K.E."/>
            <person name="Chan C."/>
            <person name="Marriage T."/>
            <person name="Bhattacharya D."/>
            <person name="Klein A.S."/>
            <person name="Badis Y."/>
            <person name="Brodie J."/>
            <person name="Cao Y."/>
            <person name="Collen J."/>
            <person name="Dittami S.M."/>
            <person name="Gachon C.M."/>
            <person name="Green B.R."/>
            <person name="Karpowicz S."/>
            <person name="Kim J.W."/>
            <person name="Kudahl U."/>
            <person name="Lin S."/>
            <person name="Michel G."/>
            <person name="Mittag M."/>
            <person name="Olson B.J."/>
            <person name="Pangilinan J."/>
            <person name="Peng Y."/>
            <person name="Qiu H."/>
            <person name="Shu S."/>
            <person name="Singer J.T."/>
            <person name="Smith A.G."/>
            <person name="Sprecher B.N."/>
            <person name="Wagner V."/>
            <person name="Wang W."/>
            <person name="Wang Z.-Y."/>
            <person name="Yan J."/>
            <person name="Yarish C."/>
            <person name="Zoeuner-Riek S."/>
            <person name="Zhuang Y."/>
            <person name="Zou Y."/>
            <person name="Lindquist E.A."/>
            <person name="Grimwood J."/>
            <person name="Barry K."/>
            <person name="Rokhsar D.S."/>
            <person name="Schmutz J."/>
            <person name="Stiller J.W."/>
            <person name="Grossman A.R."/>
            <person name="Prochnik S.E."/>
        </authorList>
    </citation>
    <scope>NUCLEOTIDE SEQUENCE [LARGE SCALE GENOMIC DNA]</scope>
    <source>
        <strain evidence="10">4086291</strain>
    </source>
</reference>
<dbReference type="Proteomes" id="UP000218209">
    <property type="component" value="Unassembled WGS sequence"/>
</dbReference>
<accession>A0A1X6PKS8</accession>
<dbReference type="GO" id="GO:0003723">
    <property type="term" value="F:RNA binding"/>
    <property type="evidence" value="ECO:0007669"/>
    <property type="project" value="InterPro"/>
</dbReference>
<proteinExistence type="predicted"/>
<evidence type="ECO:0000313" key="10">
    <source>
        <dbReference type="EMBL" id="OSX81449.1"/>
    </source>
</evidence>
<keyword evidence="3" id="KW-0698">rRNA processing</keyword>
<dbReference type="SMART" id="SM00320">
    <property type="entry name" value="WD40"/>
    <property type="match status" value="4"/>
</dbReference>
<evidence type="ECO:0000256" key="1">
    <source>
        <dbReference type="ARBA" id="ARBA00004604"/>
    </source>
</evidence>
<dbReference type="OrthoDB" id="4096at2759"/>
<dbReference type="PANTHER" id="PTHR44215:SF1">
    <property type="entry name" value="WD REPEAT-CONTAINING PROTEIN 75"/>
    <property type="match status" value="1"/>
</dbReference>
<dbReference type="GO" id="GO:0006364">
    <property type="term" value="P:rRNA processing"/>
    <property type="evidence" value="ECO:0007669"/>
    <property type="project" value="UniProtKB-KW"/>
</dbReference>
<dbReference type="SUPFAM" id="SSF50978">
    <property type="entry name" value="WD40 repeat-like"/>
    <property type="match status" value="1"/>
</dbReference>
<feature type="compositionally biased region" description="Gly residues" evidence="9">
    <location>
        <begin position="629"/>
        <end position="638"/>
    </location>
</feature>
<evidence type="ECO:0000256" key="8">
    <source>
        <dbReference type="PROSITE-ProRule" id="PRU00221"/>
    </source>
</evidence>